<sequence>MNKVLANIGKVIAIGVIGAALIPATGAVRSTGAVDASFTAHSQITVEADWSGTTDDMGELILFKSEARKAGNMEIAAALETDTEVPDTATYNAGLTYKAVSYYRWTKSSLNLRKGPSAGYSKLASIPAGTKLKVTRVASNGWSRVSYGGKTGYVSGTYLSKTEILPATKASASAGSSYSPNRMYIAGKALVYKNGGKSSGQSIIDSNRNVISTWGGATPWSGNDGSNTHFIGHNDGAFRGIWNLAIGSTIIVTDGSGKPTTYRLTKKFIVTDSAVGVNDGQKYFSYITSTSGGEVITLQTCKTSTTNWILRAEKIN</sequence>
<dbReference type="InterPro" id="IPR023365">
    <property type="entry name" value="Sortase_dom-sf"/>
</dbReference>
<dbReference type="Gene3D" id="2.40.260.10">
    <property type="entry name" value="Sortase"/>
    <property type="match status" value="1"/>
</dbReference>
<evidence type="ECO:0000256" key="1">
    <source>
        <dbReference type="ARBA" id="ARBA00022801"/>
    </source>
</evidence>
<keyword evidence="1" id="KW-0378">Hydrolase</keyword>
<protein>
    <submittedName>
        <fullName evidence="3">Uncharacterized protein YgiM (DUF1202 family)</fullName>
    </submittedName>
</protein>
<dbReference type="PANTHER" id="PTHR34408:SF1">
    <property type="entry name" value="GLYCOSYL HYDROLASE FAMILY 19 DOMAIN-CONTAINING PROTEIN HI_1415"/>
    <property type="match status" value="1"/>
</dbReference>
<dbReference type="SUPFAM" id="SSF50044">
    <property type="entry name" value="SH3-domain"/>
    <property type="match status" value="1"/>
</dbReference>
<dbReference type="InterPro" id="IPR052354">
    <property type="entry name" value="Cell_Wall_Dynamics_Protein"/>
</dbReference>
<reference evidence="3 4" key="1">
    <citation type="submission" date="2021-03" db="EMBL/GenBank/DDBJ databases">
        <title>Genomic Encyclopedia of Type Strains, Phase IV (KMG-IV): sequencing the most valuable type-strain genomes for metagenomic binning, comparative biology and taxonomic classification.</title>
        <authorList>
            <person name="Goeker M."/>
        </authorList>
    </citation>
    <scope>NUCLEOTIDE SEQUENCE [LARGE SCALE GENOMIC DNA]</scope>
    <source>
        <strain evidence="3 4">DSM 6139</strain>
    </source>
</reference>
<dbReference type="Pfam" id="PF04203">
    <property type="entry name" value="Sortase"/>
    <property type="match status" value="1"/>
</dbReference>
<evidence type="ECO:0000313" key="4">
    <source>
        <dbReference type="Proteomes" id="UP001519271"/>
    </source>
</evidence>
<dbReference type="EMBL" id="JAGGKC010000009">
    <property type="protein sequence ID" value="MBP1918901.1"/>
    <property type="molecule type" value="Genomic_DNA"/>
</dbReference>
<feature type="domain" description="SH3b" evidence="2">
    <location>
        <begin position="95"/>
        <end position="163"/>
    </location>
</feature>
<dbReference type="SMART" id="SM00287">
    <property type="entry name" value="SH3b"/>
    <property type="match status" value="1"/>
</dbReference>
<dbReference type="PANTHER" id="PTHR34408">
    <property type="entry name" value="FAMILY PROTEIN, PUTATIVE-RELATED"/>
    <property type="match status" value="1"/>
</dbReference>
<organism evidence="3 4">
    <name type="scientific">Youngiibacter multivorans</name>
    <dbReference type="NCBI Taxonomy" id="937251"/>
    <lineage>
        <taxon>Bacteria</taxon>
        <taxon>Bacillati</taxon>
        <taxon>Bacillota</taxon>
        <taxon>Clostridia</taxon>
        <taxon>Eubacteriales</taxon>
        <taxon>Clostridiaceae</taxon>
        <taxon>Youngiibacter</taxon>
    </lineage>
</organism>
<dbReference type="PROSITE" id="PS51781">
    <property type="entry name" value="SH3B"/>
    <property type="match status" value="1"/>
</dbReference>
<dbReference type="RefSeq" id="WP_209459122.1">
    <property type="nucleotide sequence ID" value="NZ_JAGGKC010000009.1"/>
</dbReference>
<proteinExistence type="predicted"/>
<dbReference type="InterPro" id="IPR005754">
    <property type="entry name" value="Sortase"/>
</dbReference>
<dbReference type="Proteomes" id="UP001519271">
    <property type="component" value="Unassembled WGS sequence"/>
</dbReference>
<dbReference type="InterPro" id="IPR003646">
    <property type="entry name" value="SH3-like_bac-type"/>
</dbReference>
<comment type="caution">
    <text evidence="3">The sequence shown here is derived from an EMBL/GenBank/DDBJ whole genome shotgun (WGS) entry which is preliminary data.</text>
</comment>
<dbReference type="Pfam" id="PF08239">
    <property type="entry name" value="SH3_3"/>
    <property type="match status" value="1"/>
</dbReference>
<keyword evidence="4" id="KW-1185">Reference proteome</keyword>
<dbReference type="SUPFAM" id="SSF63817">
    <property type="entry name" value="Sortase"/>
    <property type="match status" value="1"/>
</dbReference>
<accession>A0ABS4G2Z6</accession>
<dbReference type="InterPro" id="IPR036028">
    <property type="entry name" value="SH3-like_dom_sf"/>
</dbReference>
<evidence type="ECO:0000259" key="2">
    <source>
        <dbReference type="PROSITE" id="PS51781"/>
    </source>
</evidence>
<evidence type="ECO:0000313" key="3">
    <source>
        <dbReference type="EMBL" id="MBP1918901.1"/>
    </source>
</evidence>
<dbReference type="Gene3D" id="2.30.30.40">
    <property type="entry name" value="SH3 Domains"/>
    <property type="match status" value="1"/>
</dbReference>
<name>A0ABS4G2Z6_9CLOT</name>
<gene>
    <name evidence="3" type="ORF">J2Z34_001381</name>
</gene>